<dbReference type="GO" id="GO:0009117">
    <property type="term" value="P:nucleotide metabolic process"/>
    <property type="evidence" value="ECO:0007669"/>
    <property type="project" value="UniProtKB-KW"/>
</dbReference>
<comment type="pathway">
    <text evidence="2">Purine metabolism; purine nucleoside salvage.</text>
</comment>
<keyword evidence="3" id="KW-0479">Metal-binding</keyword>
<dbReference type="GO" id="GO:0046872">
    <property type="term" value="F:metal ion binding"/>
    <property type="evidence" value="ECO:0007669"/>
    <property type="project" value="UniProtKB-KW"/>
</dbReference>
<dbReference type="GO" id="GO:0006146">
    <property type="term" value="P:adenine catabolic process"/>
    <property type="evidence" value="ECO:0007669"/>
    <property type="project" value="InterPro"/>
</dbReference>
<comment type="cofactor">
    <cofactor evidence="1">
        <name>Zn(2+)</name>
        <dbReference type="ChEBI" id="CHEBI:29105"/>
    </cofactor>
</comment>
<dbReference type="GO" id="GO:0006166">
    <property type="term" value="P:purine ribonucleoside salvage"/>
    <property type="evidence" value="ECO:0007669"/>
    <property type="project" value="UniProtKB-KW"/>
</dbReference>
<dbReference type="GO" id="GO:0000034">
    <property type="term" value="F:adenine deaminase activity"/>
    <property type="evidence" value="ECO:0007669"/>
    <property type="project" value="InterPro"/>
</dbReference>
<dbReference type="Pfam" id="PF00962">
    <property type="entry name" value="A_deaminase"/>
    <property type="match status" value="1"/>
</dbReference>
<protein>
    <recommendedName>
        <fullName evidence="8">Adenosine deaminase domain-containing protein</fullName>
    </recommendedName>
</protein>
<accession>A0A1R2C0M7</accession>
<proteinExistence type="inferred from homology"/>
<reference evidence="9 10" key="1">
    <citation type="submission" date="2016-11" db="EMBL/GenBank/DDBJ databases">
        <title>The macronuclear genome of Stentor coeruleus: a giant cell with tiny introns.</title>
        <authorList>
            <person name="Slabodnick M."/>
            <person name="Ruby J.G."/>
            <person name="Reiff S.B."/>
            <person name="Swart E.C."/>
            <person name="Gosai S."/>
            <person name="Prabakaran S."/>
            <person name="Witkowska E."/>
            <person name="Larue G.E."/>
            <person name="Fisher S."/>
            <person name="Freeman R.M."/>
            <person name="Gunawardena J."/>
            <person name="Chu W."/>
            <person name="Stover N.A."/>
            <person name="Gregory B.D."/>
            <person name="Nowacki M."/>
            <person name="Derisi J."/>
            <person name="Roy S.W."/>
            <person name="Marshall W.F."/>
            <person name="Sood P."/>
        </authorList>
    </citation>
    <scope>NUCLEOTIDE SEQUENCE [LARGE SCALE GENOMIC DNA]</scope>
    <source>
        <strain evidence="9">WM001</strain>
    </source>
</reference>
<dbReference type="InterPro" id="IPR032466">
    <property type="entry name" value="Metal_Hydrolase"/>
</dbReference>
<dbReference type="HAMAP" id="MF_01962">
    <property type="entry name" value="Adenine_deaminase"/>
    <property type="match status" value="1"/>
</dbReference>
<dbReference type="OrthoDB" id="272271at2759"/>
<keyword evidence="4" id="KW-0660">Purine salvage</keyword>
<organism evidence="9 10">
    <name type="scientific">Stentor coeruleus</name>
    <dbReference type="NCBI Taxonomy" id="5963"/>
    <lineage>
        <taxon>Eukaryota</taxon>
        <taxon>Sar</taxon>
        <taxon>Alveolata</taxon>
        <taxon>Ciliophora</taxon>
        <taxon>Postciliodesmatophora</taxon>
        <taxon>Heterotrichea</taxon>
        <taxon>Heterotrichida</taxon>
        <taxon>Stentoridae</taxon>
        <taxon>Stentor</taxon>
    </lineage>
</organism>
<dbReference type="AlphaFoldDB" id="A0A1R2C0M7"/>
<evidence type="ECO:0000256" key="7">
    <source>
        <dbReference type="ARBA" id="ARBA00023080"/>
    </source>
</evidence>
<evidence type="ECO:0000256" key="5">
    <source>
        <dbReference type="ARBA" id="ARBA00022801"/>
    </source>
</evidence>
<dbReference type="InterPro" id="IPR006330">
    <property type="entry name" value="Ado/ade_deaminase"/>
</dbReference>
<evidence type="ECO:0000256" key="3">
    <source>
        <dbReference type="ARBA" id="ARBA00022723"/>
    </source>
</evidence>
<keyword evidence="5" id="KW-0378">Hydrolase</keyword>
<keyword evidence="6" id="KW-0862">Zinc</keyword>
<dbReference type="InterPro" id="IPR028892">
    <property type="entry name" value="ADE"/>
</dbReference>
<evidence type="ECO:0000256" key="1">
    <source>
        <dbReference type="ARBA" id="ARBA00001947"/>
    </source>
</evidence>
<dbReference type="PANTHER" id="PTHR43114">
    <property type="entry name" value="ADENINE DEAMINASE"/>
    <property type="match status" value="1"/>
</dbReference>
<evidence type="ECO:0000256" key="6">
    <source>
        <dbReference type="ARBA" id="ARBA00022833"/>
    </source>
</evidence>
<dbReference type="EMBL" id="MPUH01000336">
    <property type="protein sequence ID" value="OMJ82564.1"/>
    <property type="molecule type" value="Genomic_DNA"/>
</dbReference>
<gene>
    <name evidence="9" type="ORF">SteCoe_16731</name>
</gene>
<name>A0A1R2C0M7_9CILI</name>
<dbReference type="PANTHER" id="PTHR43114:SF6">
    <property type="entry name" value="ADENINE DEAMINASE"/>
    <property type="match status" value="1"/>
</dbReference>
<sequence length="344" mass="39448">MSIEDMVKIAPKAELHVHIEGTMEPELLFELAQKNNKCLNYTIEQCRDERKNQYNLKEFLIQYNDACKVLVSENDFYTIAIQYFTKAISHNVVYCEVFFDPQTYMANGVSFETIIKGLTKASEEIKDQLQAKWIMCFLRHLPEADCLELINQAEPYAHLIHGIGLDSLEEGNPARKHENVFRIAEEKGLCGKKGTNKTAHAGEESDASNVISSLYHLNVPRIDHGVRSLDCLNLCKALKQSEVALTLCPLSNIKLKVKERFFPDTQVVKELFNIGVRITINSDRPEIFGGYINDNYLCALEEFEEDERKFVLRQLLKNSFLASFMEEEEKVAFCAKVDEALDRF</sequence>
<dbReference type="Gene3D" id="3.20.20.140">
    <property type="entry name" value="Metal-dependent hydrolases"/>
    <property type="match status" value="1"/>
</dbReference>
<evidence type="ECO:0000313" key="10">
    <source>
        <dbReference type="Proteomes" id="UP000187209"/>
    </source>
</evidence>
<dbReference type="NCBIfam" id="TIGR01430">
    <property type="entry name" value="aden_deam"/>
    <property type="match status" value="1"/>
</dbReference>
<evidence type="ECO:0000256" key="4">
    <source>
        <dbReference type="ARBA" id="ARBA00022726"/>
    </source>
</evidence>
<feature type="domain" description="Adenosine deaminase" evidence="8">
    <location>
        <begin position="11"/>
        <end position="339"/>
    </location>
</feature>
<dbReference type="SUPFAM" id="SSF51556">
    <property type="entry name" value="Metallo-dependent hydrolases"/>
    <property type="match status" value="1"/>
</dbReference>
<evidence type="ECO:0000313" key="9">
    <source>
        <dbReference type="EMBL" id="OMJ82564.1"/>
    </source>
</evidence>
<evidence type="ECO:0000259" key="8">
    <source>
        <dbReference type="Pfam" id="PF00962"/>
    </source>
</evidence>
<dbReference type="GO" id="GO:0005829">
    <property type="term" value="C:cytosol"/>
    <property type="evidence" value="ECO:0007669"/>
    <property type="project" value="TreeGrafter"/>
</dbReference>
<dbReference type="UniPathway" id="UPA00606"/>
<comment type="caution">
    <text evidence="9">The sequence shown here is derived from an EMBL/GenBank/DDBJ whole genome shotgun (WGS) entry which is preliminary data.</text>
</comment>
<evidence type="ECO:0000256" key="2">
    <source>
        <dbReference type="ARBA" id="ARBA00005058"/>
    </source>
</evidence>
<keyword evidence="7" id="KW-0546">Nucleotide metabolism</keyword>
<dbReference type="InterPro" id="IPR001365">
    <property type="entry name" value="A_deaminase_dom"/>
</dbReference>
<dbReference type="Proteomes" id="UP000187209">
    <property type="component" value="Unassembled WGS sequence"/>
</dbReference>
<keyword evidence="10" id="KW-1185">Reference proteome</keyword>
<dbReference type="GO" id="GO:0043103">
    <property type="term" value="P:hypoxanthine salvage"/>
    <property type="evidence" value="ECO:0007669"/>
    <property type="project" value="TreeGrafter"/>
</dbReference>